<dbReference type="Pfam" id="PF08029">
    <property type="entry name" value="HisG_C"/>
    <property type="match status" value="1"/>
</dbReference>
<dbReference type="GO" id="GO:0005737">
    <property type="term" value="C:cytoplasm"/>
    <property type="evidence" value="ECO:0007669"/>
    <property type="project" value="UniProtKB-SubCell"/>
</dbReference>
<dbReference type="UniPathway" id="UPA00031">
    <property type="reaction ID" value="UER00006"/>
</dbReference>
<keyword evidence="11" id="KW-0460">Magnesium</keyword>
<comment type="pathway">
    <text evidence="2 11">Amino-acid biosynthesis; L-histidine biosynthesis; L-histidine from 5-phospho-alpha-D-ribose 1-diphosphate: step 1/9.</text>
</comment>
<reference evidence="14 15" key="1">
    <citation type="journal article" date="2013" name="Environ. Microbiol.">
        <title>Genome analysis of Chitinivibrio alkaliphilus gen. nov., sp. nov., a novel extremely haloalkaliphilic anaerobic chitinolytic bacterium from the candidate phylum Termite Group 3.</title>
        <authorList>
            <person name="Sorokin D.Y."/>
            <person name="Gumerov V.M."/>
            <person name="Rakitin A.L."/>
            <person name="Beletsky A.V."/>
            <person name="Damste J.S."/>
            <person name="Muyzer G."/>
            <person name="Mardanov A.V."/>
            <person name="Ravin N.V."/>
        </authorList>
    </citation>
    <scope>NUCLEOTIDE SEQUENCE [LARGE SCALE GENOMIC DNA]</scope>
    <source>
        <strain evidence="14 15">ACht1</strain>
    </source>
</reference>
<comment type="cofactor">
    <cofactor evidence="11">
        <name>Mg(2+)</name>
        <dbReference type="ChEBI" id="CHEBI:18420"/>
    </cofactor>
</comment>
<dbReference type="RefSeq" id="WP_022636056.1">
    <property type="nucleotide sequence ID" value="NZ_ASJR01000003.1"/>
</dbReference>
<dbReference type="InterPro" id="IPR015867">
    <property type="entry name" value="N-reg_PII/ATP_PRibTrfase_C"/>
</dbReference>
<dbReference type="GO" id="GO:0003879">
    <property type="term" value="F:ATP phosphoribosyltransferase activity"/>
    <property type="evidence" value="ECO:0007669"/>
    <property type="project" value="UniProtKB-UniRule"/>
</dbReference>
<comment type="function">
    <text evidence="10 11">Catalyzes the condensation of ATP and 5-phosphoribose 1-diphosphate to form N'-(5'-phosphoribosyl)-ATP (PR-ATP). Has a crucial role in the pathway because the rate of histidine biosynthesis seems to be controlled primarily by regulation of HisG enzymatic activity.</text>
</comment>
<dbReference type="SUPFAM" id="SSF53850">
    <property type="entry name" value="Periplasmic binding protein-like II"/>
    <property type="match status" value="1"/>
</dbReference>
<dbReference type="GO" id="GO:0000287">
    <property type="term" value="F:magnesium ion binding"/>
    <property type="evidence" value="ECO:0007669"/>
    <property type="project" value="UniProtKB-UniRule"/>
</dbReference>
<keyword evidence="11" id="KW-0479">Metal-binding</keyword>
<dbReference type="AlphaFoldDB" id="U7DBR7"/>
<dbReference type="GO" id="GO:0000105">
    <property type="term" value="P:L-histidine biosynthetic process"/>
    <property type="evidence" value="ECO:0007669"/>
    <property type="project" value="UniProtKB-UniRule"/>
</dbReference>
<evidence type="ECO:0000313" key="14">
    <source>
        <dbReference type="EMBL" id="ERP39028.1"/>
    </source>
</evidence>
<evidence type="ECO:0000259" key="13">
    <source>
        <dbReference type="Pfam" id="PF08029"/>
    </source>
</evidence>
<name>U7DBR7_9BACT</name>
<dbReference type="NCBIfam" id="TIGR03455">
    <property type="entry name" value="HisG_C-term"/>
    <property type="match status" value="1"/>
</dbReference>
<dbReference type="Gene3D" id="3.40.190.10">
    <property type="entry name" value="Periplasmic binding protein-like II"/>
    <property type="match status" value="2"/>
</dbReference>
<comment type="subcellular location">
    <subcellularLocation>
        <location evidence="11">Cytoplasm</location>
    </subcellularLocation>
</comment>
<keyword evidence="8 11" id="KW-0808">Transferase</keyword>
<protein>
    <recommendedName>
        <fullName evidence="5 11">ATP phosphoribosyltransferase</fullName>
        <shortName evidence="11">ATP-PRT</shortName>
        <shortName evidence="11">ATP-PRTase</shortName>
        <ecNumber evidence="4 11">2.4.2.17</ecNumber>
    </recommendedName>
</protein>
<evidence type="ECO:0000256" key="4">
    <source>
        <dbReference type="ARBA" id="ARBA00011946"/>
    </source>
</evidence>
<proteinExistence type="inferred from homology"/>
<keyword evidence="9 11" id="KW-0368">Histidine biosynthesis</keyword>
<dbReference type="Gene3D" id="3.30.70.120">
    <property type="match status" value="1"/>
</dbReference>
<dbReference type="STRING" id="1313304.CALK_0521"/>
<dbReference type="InterPro" id="IPR011322">
    <property type="entry name" value="N-reg_PII-like_a/b"/>
</dbReference>
<evidence type="ECO:0000256" key="9">
    <source>
        <dbReference type="ARBA" id="ARBA00023102"/>
    </source>
</evidence>
<dbReference type="GO" id="GO:0005524">
    <property type="term" value="F:ATP binding"/>
    <property type="evidence" value="ECO:0007669"/>
    <property type="project" value="UniProtKB-KW"/>
</dbReference>
<comment type="activity regulation">
    <text evidence="11">Feedback inhibited by histidine.</text>
</comment>
<dbReference type="eggNOG" id="COG0040">
    <property type="taxonomic scope" value="Bacteria"/>
</dbReference>
<feature type="domain" description="Histidine biosynthesis HisG C-terminal" evidence="13">
    <location>
        <begin position="207"/>
        <end position="278"/>
    </location>
</feature>
<evidence type="ECO:0000256" key="7">
    <source>
        <dbReference type="ARBA" id="ARBA00022676"/>
    </source>
</evidence>
<dbReference type="InterPro" id="IPR013115">
    <property type="entry name" value="HisG_C"/>
</dbReference>
<evidence type="ECO:0000256" key="3">
    <source>
        <dbReference type="ARBA" id="ARBA00007955"/>
    </source>
</evidence>
<evidence type="ECO:0000256" key="8">
    <source>
        <dbReference type="ARBA" id="ARBA00022679"/>
    </source>
</evidence>
<dbReference type="HAMAP" id="MF_00079">
    <property type="entry name" value="HisG_Long"/>
    <property type="match status" value="1"/>
</dbReference>
<organism evidence="14 15">
    <name type="scientific">Chitinivibrio alkaliphilus ACht1</name>
    <dbReference type="NCBI Taxonomy" id="1313304"/>
    <lineage>
        <taxon>Bacteria</taxon>
        <taxon>Pseudomonadati</taxon>
        <taxon>Fibrobacterota</taxon>
        <taxon>Chitinivibrionia</taxon>
        <taxon>Chitinivibrionales</taxon>
        <taxon>Chitinivibrionaceae</taxon>
        <taxon>Chitinivibrio</taxon>
    </lineage>
</organism>
<comment type="catalytic activity">
    <reaction evidence="1 11">
        <text>1-(5-phospho-beta-D-ribosyl)-ATP + diphosphate = 5-phospho-alpha-D-ribose 1-diphosphate + ATP</text>
        <dbReference type="Rhea" id="RHEA:18473"/>
        <dbReference type="ChEBI" id="CHEBI:30616"/>
        <dbReference type="ChEBI" id="CHEBI:33019"/>
        <dbReference type="ChEBI" id="CHEBI:58017"/>
        <dbReference type="ChEBI" id="CHEBI:73183"/>
        <dbReference type="EC" id="2.4.2.17"/>
    </reaction>
</comment>
<dbReference type="PATRIC" id="fig|1313304.3.peg.501"/>
<comment type="similarity">
    <text evidence="3 11">Belongs to the ATP phosphoribosyltransferase family. Long subfamily.</text>
</comment>
<dbReference type="Proteomes" id="UP000017148">
    <property type="component" value="Unassembled WGS sequence"/>
</dbReference>
<evidence type="ECO:0000256" key="1">
    <source>
        <dbReference type="ARBA" id="ARBA00000915"/>
    </source>
</evidence>
<evidence type="ECO:0000256" key="10">
    <source>
        <dbReference type="ARBA" id="ARBA00024861"/>
    </source>
</evidence>
<dbReference type="PANTHER" id="PTHR21403:SF8">
    <property type="entry name" value="ATP PHOSPHORIBOSYLTRANSFERASE"/>
    <property type="match status" value="1"/>
</dbReference>
<dbReference type="EMBL" id="ASJR01000003">
    <property type="protein sequence ID" value="ERP39028.1"/>
    <property type="molecule type" value="Genomic_DNA"/>
</dbReference>
<dbReference type="PROSITE" id="PS01316">
    <property type="entry name" value="ATP_P_PHORIBOSYLTR"/>
    <property type="match status" value="1"/>
</dbReference>
<evidence type="ECO:0000313" key="15">
    <source>
        <dbReference type="Proteomes" id="UP000017148"/>
    </source>
</evidence>
<comment type="caution">
    <text evidence="14">The sequence shown here is derived from an EMBL/GenBank/DDBJ whole genome shotgun (WGS) entry which is preliminary data.</text>
</comment>
<keyword evidence="11" id="KW-0547">Nucleotide-binding</keyword>
<keyword evidence="11" id="KW-0963">Cytoplasm</keyword>
<gene>
    <name evidence="11" type="primary">hisG</name>
    <name evidence="14" type="ORF">CALK_0521</name>
</gene>
<evidence type="ECO:0000256" key="5">
    <source>
        <dbReference type="ARBA" id="ARBA00020998"/>
    </source>
</evidence>
<dbReference type="NCBIfam" id="TIGR00070">
    <property type="entry name" value="hisG"/>
    <property type="match status" value="1"/>
</dbReference>
<dbReference type="InterPro" id="IPR013820">
    <property type="entry name" value="ATP_PRibTrfase_cat"/>
</dbReference>
<dbReference type="Pfam" id="PF01634">
    <property type="entry name" value="HisG"/>
    <property type="match status" value="1"/>
</dbReference>
<keyword evidence="6 11" id="KW-0028">Amino-acid biosynthesis</keyword>
<evidence type="ECO:0000256" key="2">
    <source>
        <dbReference type="ARBA" id="ARBA00004667"/>
    </source>
</evidence>
<dbReference type="InterPro" id="IPR001348">
    <property type="entry name" value="ATP_PRibTrfase_HisG"/>
</dbReference>
<keyword evidence="11" id="KW-0067">ATP-binding</keyword>
<dbReference type="OrthoDB" id="9801867at2"/>
<dbReference type="InterPro" id="IPR018198">
    <property type="entry name" value="ATP_PRibTrfase_CS"/>
</dbReference>
<evidence type="ECO:0000256" key="11">
    <source>
        <dbReference type="HAMAP-Rule" id="MF_00079"/>
    </source>
</evidence>
<feature type="domain" description="ATP phosphoribosyltransferase catalytic" evidence="12">
    <location>
        <begin position="49"/>
        <end position="203"/>
    </location>
</feature>
<dbReference type="PANTHER" id="PTHR21403">
    <property type="entry name" value="ATP PHOSPHORIBOSYLTRANSFERASE ATP-PRTASE"/>
    <property type="match status" value="1"/>
</dbReference>
<accession>U7DBR7</accession>
<dbReference type="SUPFAM" id="SSF54913">
    <property type="entry name" value="GlnB-like"/>
    <property type="match status" value="1"/>
</dbReference>
<evidence type="ECO:0000259" key="12">
    <source>
        <dbReference type="Pfam" id="PF01634"/>
    </source>
</evidence>
<evidence type="ECO:0000256" key="6">
    <source>
        <dbReference type="ARBA" id="ARBA00022605"/>
    </source>
</evidence>
<keyword evidence="15" id="KW-1185">Reference proteome</keyword>
<keyword evidence="7 11" id="KW-0328">Glycosyltransferase</keyword>
<sequence length="282" mass="31307">MVKIAIPNKGSLSEKSVQLIKEAGYACKRRSRELVVRDTTHQIEFYYLRPRDIATYVHDGIVDLGITGRDLAIDSKREYHELLPLHFGKSRFYYAVPAHLDITPDDLDNKRIATSYPTLVEQDMAKRGNTVQVVPLSGAIEISIQLDVADAIADVVESGQTLKEAGLKTIGDPIMHSEAILISKASHADKDSDIATFMTRIEGILRARSYVLVEYDAPRAKLDTLTELTPGVEAPTISPLTEDGWVAVKSMVKKKGINILIDQLYDRGARGIFVSEIKTCRI</sequence>
<dbReference type="InterPro" id="IPR020621">
    <property type="entry name" value="ATP-PRT_HisG_long"/>
</dbReference>
<dbReference type="EC" id="2.4.2.17" evidence="4 11"/>